<keyword evidence="7" id="KW-1185">Reference proteome</keyword>
<dbReference type="PIRSF" id="PIRSF036461">
    <property type="entry name" value="Chmtx_methlestr"/>
    <property type="match status" value="1"/>
</dbReference>
<dbReference type="InterPro" id="IPR011247">
    <property type="entry name" value="Chemotax_prot-Glu_Me-esterase"/>
</dbReference>
<dbReference type="PANTHER" id="PTHR42872:SF6">
    <property type="entry name" value="PROTEIN-GLUTAMATE METHYLESTERASE_PROTEIN-GLUTAMINE GLUTAMINASE"/>
    <property type="match status" value="1"/>
</dbReference>
<keyword evidence="1 4" id="KW-0378">Hydrolase</keyword>
<dbReference type="Pfam" id="PF01339">
    <property type="entry name" value="CheB_methylest"/>
    <property type="match status" value="1"/>
</dbReference>
<dbReference type="SUPFAM" id="SSF52738">
    <property type="entry name" value="Methylesterase CheB, C-terminal domain"/>
    <property type="match status" value="1"/>
</dbReference>
<dbReference type="Gene3D" id="3.40.50.180">
    <property type="entry name" value="Methylesterase CheB, C-terminal domain"/>
    <property type="match status" value="1"/>
</dbReference>
<dbReference type="GO" id="GO:0005737">
    <property type="term" value="C:cytoplasm"/>
    <property type="evidence" value="ECO:0007669"/>
    <property type="project" value="InterPro"/>
</dbReference>
<dbReference type="EC" id="3.1.1.61" evidence="2"/>
<dbReference type="EMBL" id="BSSD01000001">
    <property type="protein sequence ID" value="GLW90507.1"/>
    <property type="molecule type" value="Genomic_DNA"/>
</dbReference>
<name>A0A9W6QJ92_9PSEU</name>
<evidence type="ECO:0000313" key="6">
    <source>
        <dbReference type="EMBL" id="GLW90507.1"/>
    </source>
</evidence>
<dbReference type="GO" id="GO:0000156">
    <property type="term" value="F:phosphorelay response regulator activity"/>
    <property type="evidence" value="ECO:0007669"/>
    <property type="project" value="InterPro"/>
</dbReference>
<reference evidence="6" key="1">
    <citation type="submission" date="2023-02" db="EMBL/GenBank/DDBJ databases">
        <title>Actinokineospora globicatena NBRC 15670.</title>
        <authorList>
            <person name="Ichikawa N."/>
            <person name="Sato H."/>
            <person name="Tonouchi N."/>
        </authorList>
    </citation>
    <scope>NUCLEOTIDE SEQUENCE</scope>
    <source>
        <strain evidence="6">NBRC 15670</strain>
    </source>
</reference>
<sequence length="333" mass="34767">MPTRDLVVVGASAGGVEALTRLAAGLPSDFPAAIVVVLHLPPRGSSALAAILDRAGPLRAMSVRHGQLLTHGTIHVAPPDHHTLVMADALALSHGPTESGHRPAVDALFRSAAVSRGPAVTGVQLSGVLDDGVAGLVAIADRGGRVVVQHPDDALFPAMPRSALRVVAADHVKPVAELPGLLGQLVRERVDASVVPAASRLMRMENEIAALGESGLDPDRYVLGPASGYSCPDCQGSLAEVQDLARYRCRTGHSWTAEALLAAQGSEWERALWTALRLLEETASLASRMADTARARGSDAVADRHQRRAEESITAATTLRHHLTSGIGTDDAP</sequence>
<evidence type="ECO:0000256" key="1">
    <source>
        <dbReference type="ARBA" id="ARBA00022801"/>
    </source>
</evidence>
<proteinExistence type="predicted"/>
<evidence type="ECO:0000313" key="7">
    <source>
        <dbReference type="Proteomes" id="UP001165042"/>
    </source>
</evidence>
<gene>
    <name evidence="6" type="primary">cheB</name>
    <name evidence="6" type="ORF">Aglo03_13230</name>
</gene>
<dbReference type="Proteomes" id="UP001165042">
    <property type="component" value="Unassembled WGS sequence"/>
</dbReference>
<dbReference type="PANTHER" id="PTHR42872">
    <property type="entry name" value="PROTEIN-GLUTAMATE METHYLESTERASE/PROTEIN-GLUTAMINE GLUTAMINASE"/>
    <property type="match status" value="1"/>
</dbReference>
<feature type="active site" evidence="4">
    <location>
        <position position="39"/>
    </location>
</feature>
<evidence type="ECO:0000256" key="2">
    <source>
        <dbReference type="ARBA" id="ARBA00039140"/>
    </source>
</evidence>
<accession>A0A9W6QJ92</accession>
<feature type="domain" description="CheB-type methylesterase" evidence="5">
    <location>
        <begin position="1"/>
        <end position="189"/>
    </location>
</feature>
<feature type="active site" evidence="4">
    <location>
        <position position="131"/>
    </location>
</feature>
<evidence type="ECO:0000256" key="3">
    <source>
        <dbReference type="ARBA" id="ARBA00048267"/>
    </source>
</evidence>
<dbReference type="GO" id="GO:0006935">
    <property type="term" value="P:chemotaxis"/>
    <property type="evidence" value="ECO:0007669"/>
    <property type="project" value="UniProtKB-UniRule"/>
</dbReference>
<protein>
    <recommendedName>
        <fullName evidence="2">protein-glutamate methylesterase</fullName>
        <ecNumber evidence="2">3.1.1.61</ecNumber>
    </recommendedName>
</protein>
<dbReference type="CDD" id="cd16433">
    <property type="entry name" value="CheB"/>
    <property type="match status" value="1"/>
</dbReference>
<keyword evidence="4" id="KW-0145">Chemotaxis</keyword>
<evidence type="ECO:0000256" key="4">
    <source>
        <dbReference type="PROSITE-ProRule" id="PRU00050"/>
    </source>
</evidence>
<evidence type="ECO:0000259" key="5">
    <source>
        <dbReference type="PROSITE" id="PS50122"/>
    </source>
</evidence>
<dbReference type="GO" id="GO:0008984">
    <property type="term" value="F:protein-glutamate methylesterase activity"/>
    <property type="evidence" value="ECO:0007669"/>
    <property type="project" value="UniProtKB-EC"/>
</dbReference>
<dbReference type="AlphaFoldDB" id="A0A9W6QJ92"/>
<feature type="active site" evidence="4">
    <location>
        <position position="12"/>
    </location>
</feature>
<organism evidence="6 7">
    <name type="scientific">Actinokineospora globicatena</name>
    <dbReference type="NCBI Taxonomy" id="103729"/>
    <lineage>
        <taxon>Bacteria</taxon>
        <taxon>Bacillati</taxon>
        <taxon>Actinomycetota</taxon>
        <taxon>Actinomycetes</taxon>
        <taxon>Pseudonocardiales</taxon>
        <taxon>Pseudonocardiaceae</taxon>
        <taxon>Actinokineospora</taxon>
    </lineage>
</organism>
<comment type="caution">
    <text evidence="6">The sequence shown here is derived from an EMBL/GenBank/DDBJ whole genome shotgun (WGS) entry which is preliminary data.</text>
</comment>
<dbReference type="RefSeq" id="WP_285608556.1">
    <property type="nucleotide sequence ID" value="NZ_BSSD01000001.1"/>
</dbReference>
<dbReference type="InterPro" id="IPR035909">
    <property type="entry name" value="CheB_C"/>
</dbReference>
<comment type="catalytic activity">
    <reaction evidence="3">
        <text>[protein]-L-glutamate 5-O-methyl ester + H2O = L-glutamyl-[protein] + methanol + H(+)</text>
        <dbReference type="Rhea" id="RHEA:23236"/>
        <dbReference type="Rhea" id="RHEA-COMP:10208"/>
        <dbReference type="Rhea" id="RHEA-COMP:10311"/>
        <dbReference type="ChEBI" id="CHEBI:15377"/>
        <dbReference type="ChEBI" id="CHEBI:15378"/>
        <dbReference type="ChEBI" id="CHEBI:17790"/>
        <dbReference type="ChEBI" id="CHEBI:29973"/>
        <dbReference type="ChEBI" id="CHEBI:82795"/>
        <dbReference type="EC" id="3.1.1.61"/>
    </reaction>
</comment>
<dbReference type="PROSITE" id="PS50122">
    <property type="entry name" value="CHEB"/>
    <property type="match status" value="1"/>
</dbReference>
<dbReference type="InterPro" id="IPR000673">
    <property type="entry name" value="Sig_transdc_resp-reg_Me-estase"/>
</dbReference>